<sequence length="519" mass="55376">MIGPEKIEGKSFARALRVEWTIFRKSRVLLLGTAIAALLTLLIGLRAVSNSYGGTDPGRCNGDPICLAAPTPVELVGPDGEVVDDKFYFVYQPLVGNGSITVRLTKLSGEFVTHPPNARGVVIVSGVQPWAKAGIIIKENLKQGSPYAAMMITGSHGVRMQYNFTHDIASLPGSVSATSPRWLRLARSGDMLTGYASTNGTQWTTVGTADLAGLPATVQIGLFVTSPFHQAMAESGGSDSYSPATAVFDHVSLLQDEASRSVWSRDDFGVAMYNGKPYHPGSLIEAGGTFTVIGNGDIAPLGDQNNQTIESILIGVVVGLLVMCIMAVLFMSAEDLTGRISFAKRVSSERRVLVAKALVLGLVTFSTQLVVIVVAVQLGKRIMEAHGFFHEVPLLIELRLMLGTAAVVALAAVFALALEAVFRHRFVAIIAALALTVVPFILAFVNLVPDAVSRWLLLLTPAAGFAIQQSFPAYPQVDASYTLQGGYYPLAPWAGFAVLCGYTLLALGLALFLTRPRRQ</sequence>
<dbReference type="Gene3D" id="2.60.120.200">
    <property type="match status" value="1"/>
</dbReference>
<name>A0A4P6JL42_KTERU</name>
<dbReference type="KEGG" id="kbs:EPA93_07685"/>
<dbReference type="RefSeq" id="WP_129886492.1">
    <property type="nucleotide sequence ID" value="NZ_CP035758.1"/>
</dbReference>
<dbReference type="OrthoDB" id="162098at2"/>
<feature type="transmembrane region" description="Helical" evidence="1">
    <location>
        <begin position="398"/>
        <end position="418"/>
    </location>
</feature>
<evidence type="ECO:0008006" key="4">
    <source>
        <dbReference type="Google" id="ProtNLM"/>
    </source>
</evidence>
<organism evidence="2 3">
    <name type="scientific">Ktedonosporobacter rubrisoli</name>
    <dbReference type="NCBI Taxonomy" id="2509675"/>
    <lineage>
        <taxon>Bacteria</taxon>
        <taxon>Bacillati</taxon>
        <taxon>Chloroflexota</taxon>
        <taxon>Ktedonobacteria</taxon>
        <taxon>Ktedonobacterales</taxon>
        <taxon>Ktedonosporobacteraceae</taxon>
        <taxon>Ktedonosporobacter</taxon>
    </lineage>
</organism>
<keyword evidence="1" id="KW-0472">Membrane</keyword>
<feature type="transmembrane region" description="Helical" evidence="1">
    <location>
        <begin position="353"/>
        <end position="378"/>
    </location>
</feature>
<proteinExistence type="predicted"/>
<feature type="transmembrane region" description="Helical" evidence="1">
    <location>
        <begin position="425"/>
        <end position="448"/>
    </location>
</feature>
<accession>A0A4P6JL42</accession>
<dbReference type="AlphaFoldDB" id="A0A4P6JL42"/>
<reference evidence="2 3" key="1">
    <citation type="submission" date="2019-01" db="EMBL/GenBank/DDBJ databases">
        <title>Ktedonosporobacter rubrisoli SCAWS-G2.</title>
        <authorList>
            <person name="Huang Y."/>
            <person name="Yan B."/>
        </authorList>
    </citation>
    <scope>NUCLEOTIDE SEQUENCE [LARGE SCALE GENOMIC DNA]</scope>
    <source>
        <strain evidence="2 3">SCAWS-G2</strain>
    </source>
</reference>
<dbReference type="Proteomes" id="UP000290365">
    <property type="component" value="Chromosome"/>
</dbReference>
<evidence type="ECO:0000313" key="2">
    <source>
        <dbReference type="EMBL" id="QBD75895.1"/>
    </source>
</evidence>
<protein>
    <recommendedName>
        <fullName evidence="4">DUF1349 domain-containing protein</fullName>
    </recommendedName>
</protein>
<keyword evidence="1" id="KW-1133">Transmembrane helix</keyword>
<evidence type="ECO:0000256" key="1">
    <source>
        <dbReference type="SAM" id="Phobius"/>
    </source>
</evidence>
<keyword evidence="3" id="KW-1185">Reference proteome</keyword>
<feature type="transmembrane region" description="Helical" evidence="1">
    <location>
        <begin position="312"/>
        <end position="332"/>
    </location>
</feature>
<keyword evidence="1" id="KW-0812">Transmembrane</keyword>
<gene>
    <name evidence="2" type="ORF">EPA93_07685</name>
</gene>
<feature type="transmembrane region" description="Helical" evidence="1">
    <location>
        <begin position="490"/>
        <end position="513"/>
    </location>
</feature>
<dbReference type="EMBL" id="CP035758">
    <property type="protein sequence ID" value="QBD75895.1"/>
    <property type="molecule type" value="Genomic_DNA"/>
</dbReference>
<evidence type="ECO:0000313" key="3">
    <source>
        <dbReference type="Proteomes" id="UP000290365"/>
    </source>
</evidence>